<name>A0AAD6U3W7_9AGAR</name>
<keyword evidence="4" id="KW-1185">Reference proteome</keyword>
<gene>
    <name evidence="3" type="ORF">B0H15DRAFT_402535</name>
</gene>
<organism evidence="3 4">
    <name type="scientific">Mycena belliarum</name>
    <dbReference type="NCBI Taxonomy" id="1033014"/>
    <lineage>
        <taxon>Eukaryota</taxon>
        <taxon>Fungi</taxon>
        <taxon>Dikarya</taxon>
        <taxon>Basidiomycota</taxon>
        <taxon>Agaricomycotina</taxon>
        <taxon>Agaricomycetes</taxon>
        <taxon>Agaricomycetidae</taxon>
        <taxon>Agaricales</taxon>
        <taxon>Marasmiineae</taxon>
        <taxon>Mycenaceae</taxon>
        <taxon>Mycena</taxon>
    </lineage>
</organism>
<dbReference type="AlphaFoldDB" id="A0AAD6U3W7"/>
<sequence>MTPLRPRVKPSNMPYYRSECVQQPARQHPGPSCSPMEMAVSQKPAATTRSPKKKALLIGIDYNGCKFEETLDLPHGDVSKLRQFLIDSYGYSADDITLMLDKPGEIQPTTANIRKQAASLVADAKPEDHFFFYYAGHSAQVPEVGTEHTELDGKDEVMVTSDGNTSNDTLTRQSCLVDDELKRLLVCPLPEGATLMAVLDTCHSASLLDLDHNTCNQKWSCLRGQSNNHPIISLHNAGAERVSPKPAPRTGPRSAISRKQELTDEAATDIANLRKSAGLRLQHTACARFRHSKKAKMPGHLALVMCLSACRDDQVTCENKNDKNGASFTERLLHILKDDPHPRLEDLMTKISVSIHGMLLDSGNIKELHNCQDPQMSSERELDMTAYLETL</sequence>
<dbReference type="InterPro" id="IPR050452">
    <property type="entry name" value="Metacaspase"/>
</dbReference>
<feature type="domain" description="Peptidase C14 caspase" evidence="2">
    <location>
        <begin position="52"/>
        <end position="378"/>
    </location>
</feature>
<dbReference type="Pfam" id="PF00656">
    <property type="entry name" value="Peptidase_C14"/>
    <property type="match status" value="1"/>
</dbReference>
<evidence type="ECO:0000259" key="2">
    <source>
        <dbReference type="Pfam" id="PF00656"/>
    </source>
</evidence>
<protein>
    <submittedName>
        <fullName evidence="3">Caspase domain-containing protein</fullName>
    </submittedName>
</protein>
<dbReference type="GO" id="GO:0006508">
    <property type="term" value="P:proteolysis"/>
    <property type="evidence" value="ECO:0007669"/>
    <property type="project" value="InterPro"/>
</dbReference>
<dbReference type="GO" id="GO:0005737">
    <property type="term" value="C:cytoplasm"/>
    <property type="evidence" value="ECO:0007669"/>
    <property type="project" value="TreeGrafter"/>
</dbReference>
<reference evidence="3" key="1">
    <citation type="submission" date="2023-03" db="EMBL/GenBank/DDBJ databases">
        <title>Massive genome expansion in bonnet fungi (Mycena s.s.) driven by repeated elements and novel gene families across ecological guilds.</title>
        <authorList>
            <consortium name="Lawrence Berkeley National Laboratory"/>
            <person name="Harder C.B."/>
            <person name="Miyauchi S."/>
            <person name="Viragh M."/>
            <person name="Kuo A."/>
            <person name="Thoen E."/>
            <person name="Andreopoulos B."/>
            <person name="Lu D."/>
            <person name="Skrede I."/>
            <person name="Drula E."/>
            <person name="Henrissat B."/>
            <person name="Morin E."/>
            <person name="Kohler A."/>
            <person name="Barry K."/>
            <person name="LaButti K."/>
            <person name="Morin E."/>
            <person name="Salamov A."/>
            <person name="Lipzen A."/>
            <person name="Mereny Z."/>
            <person name="Hegedus B."/>
            <person name="Baldrian P."/>
            <person name="Stursova M."/>
            <person name="Weitz H."/>
            <person name="Taylor A."/>
            <person name="Grigoriev I.V."/>
            <person name="Nagy L.G."/>
            <person name="Martin F."/>
            <person name="Kauserud H."/>
        </authorList>
    </citation>
    <scope>NUCLEOTIDE SEQUENCE</scope>
    <source>
        <strain evidence="3">CBHHK173m</strain>
    </source>
</reference>
<evidence type="ECO:0000313" key="3">
    <source>
        <dbReference type="EMBL" id="KAJ7083981.1"/>
    </source>
</evidence>
<dbReference type="GO" id="GO:0004197">
    <property type="term" value="F:cysteine-type endopeptidase activity"/>
    <property type="evidence" value="ECO:0007669"/>
    <property type="project" value="InterPro"/>
</dbReference>
<dbReference type="PANTHER" id="PTHR48104:SF30">
    <property type="entry name" value="METACASPASE-1"/>
    <property type="match status" value="1"/>
</dbReference>
<evidence type="ECO:0000256" key="1">
    <source>
        <dbReference type="ARBA" id="ARBA00009005"/>
    </source>
</evidence>
<dbReference type="PANTHER" id="PTHR48104">
    <property type="entry name" value="METACASPASE-4"/>
    <property type="match status" value="1"/>
</dbReference>
<dbReference type="Gene3D" id="3.40.50.12660">
    <property type="match status" value="2"/>
</dbReference>
<dbReference type="Proteomes" id="UP001222325">
    <property type="component" value="Unassembled WGS sequence"/>
</dbReference>
<proteinExistence type="inferred from homology"/>
<evidence type="ECO:0000313" key="4">
    <source>
        <dbReference type="Proteomes" id="UP001222325"/>
    </source>
</evidence>
<accession>A0AAD6U3W7</accession>
<dbReference type="EMBL" id="JARJCN010000039">
    <property type="protein sequence ID" value="KAJ7083981.1"/>
    <property type="molecule type" value="Genomic_DNA"/>
</dbReference>
<comment type="caution">
    <text evidence="3">The sequence shown here is derived from an EMBL/GenBank/DDBJ whole genome shotgun (WGS) entry which is preliminary data.</text>
</comment>
<comment type="similarity">
    <text evidence="1">Belongs to the peptidase C14B family.</text>
</comment>
<dbReference type="InterPro" id="IPR011600">
    <property type="entry name" value="Pept_C14_caspase"/>
</dbReference>